<keyword evidence="3" id="KW-1185">Reference proteome</keyword>
<dbReference type="CDD" id="cd03139">
    <property type="entry name" value="GATase1_PfpI_2"/>
    <property type="match status" value="1"/>
</dbReference>
<reference evidence="2 3" key="1">
    <citation type="submission" date="2023-05" db="EMBL/GenBank/DDBJ databases">
        <title>Streptantibioticus silvisoli sp. nov., acidotolerant actinomycetes 1 from pine litter.</title>
        <authorList>
            <person name="Swiecimska M."/>
            <person name="Golinska P."/>
            <person name="Sangal V."/>
            <person name="Wachnowicz B."/>
            <person name="Goodfellow M."/>
        </authorList>
    </citation>
    <scope>NUCLEOTIDE SEQUENCE [LARGE SCALE GENOMIC DNA]</scope>
    <source>
        <strain evidence="2 3">SL54</strain>
    </source>
</reference>
<feature type="domain" description="DJ-1/PfpI" evidence="1">
    <location>
        <begin position="1"/>
        <end position="162"/>
    </location>
</feature>
<proteinExistence type="predicted"/>
<dbReference type="Pfam" id="PF01965">
    <property type="entry name" value="DJ-1_PfpI"/>
    <property type="match status" value="1"/>
</dbReference>
<dbReference type="PANTHER" id="PTHR43130">
    <property type="entry name" value="ARAC-FAMILY TRANSCRIPTIONAL REGULATOR"/>
    <property type="match status" value="1"/>
</dbReference>
<dbReference type="InterPro" id="IPR002818">
    <property type="entry name" value="DJ-1/PfpI"/>
</dbReference>
<dbReference type="InterPro" id="IPR052158">
    <property type="entry name" value="INH-QAR"/>
</dbReference>
<dbReference type="SUPFAM" id="SSF52317">
    <property type="entry name" value="Class I glutamine amidotransferase-like"/>
    <property type="match status" value="1"/>
</dbReference>
<evidence type="ECO:0000313" key="3">
    <source>
        <dbReference type="Proteomes" id="UP001156398"/>
    </source>
</evidence>
<keyword evidence="2" id="KW-0456">Lyase</keyword>
<dbReference type="GO" id="GO:0016829">
    <property type="term" value="F:lyase activity"/>
    <property type="evidence" value="ECO:0007669"/>
    <property type="project" value="UniProtKB-KW"/>
</dbReference>
<name>A0ABT6VSQ1_9ACTN</name>
<dbReference type="PANTHER" id="PTHR43130:SF2">
    <property type="entry name" value="DJ-1_PFPI DOMAIN-CONTAINING PROTEIN"/>
    <property type="match status" value="1"/>
</dbReference>
<dbReference type="InterPro" id="IPR029062">
    <property type="entry name" value="Class_I_gatase-like"/>
</dbReference>
<sequence>MRVVIPVFEGLTVLDAIGPYEVLRMVPGAEVVFAADAAGPVRAHSGTPVLLPDALLADVDACDVLVVPGGPGARSRTRDAALSATLRRLSAGAEWTTSVCTGALLLGAAGLLTGLRATTHWSAVDQLEAYGATYTPERVVFQGRTVTAAGVSAGIDMALALVGRIAGRTRAEAIQLAIEYDPQPPFDAGSPAKAPQAAKDLLA</sequence>
<dbReference type="RefSeq" id="WP_271321988.1">
    <property type="nucleotide sequence ID" value="NZ_JAAGKO020000002.1"/>
</dbReference>
<evidence type="ECO:0000259" key="1">
    <source>
        <dbReference type="Pfam" id="PF01965"/>
    </source>
</evidence>
<protein>
    <submittedName>
        <fullName evidence="2">DJ-1/PfpI family protein</fullName>
        <ecNumber evidence="2">4.2.1.-</ecNumber>
    </submittedName>
</protein>
<gene>
    <name evidence="2" type="ORF">POF43_001965</name>
</gene>
<dbReference type="Gene3D" id="3.40.50.880">
    <property type="match status" value="1"/>
</dbReference>
<dbReference type="EMBL" id="JAAGKO020000002">
    <property type="protein sequence ID" value="MDI5961499.1"/>
    <property type="molecule type" value="Genomic_DNA"/>
</dbReference>
<organism evidence="2 3">
    <name type="scientific">Streptantibioticus silvisoli</name>
    <dbReference type="NCBI Taxonomy" id="2705255"/>
    <lineage>
        <taxon>Bacteria</taxon>
        <taxon>Bacillati</taxon>
        <taxon>Actinomycetota</taxon>
        <taxon>Actinomycetes</taxon>
        <taxon>Kitasatosporales</taxon>
        <taxon>Streptomycetaceae</taxon>
        <taxon>Streptantibioticus</taxon>
    </lineage>
</organism>
<dbReference type="Proteomes" id="UP001156398">
    <property type="component" value="Unassembled WGS sequence"/>
</dbReference>
<dbReference type="EC" id="4.2.1.-" evidence="2"/>
<accession>A0ABT6VSQ1</accession>
<evidence type="ECO:0000313" key="2">
    <source>
        <dbReference type="EMBL" id="MDI5961499.1"/>
    </source>
</evidence>
<comment type="caution">
    <text evidence="2">The sequence shown here is derived from an EMBL/GenBank/DDBJ whole genome shotgun (WGS) entry which is preliminary data.</text>
</comment>